<dbReference type="AlphaFoldDB" id="A0A0F9IGL1"/>
<evidence type="ECO:0000313" key="1">
    <source>
        <dbReference type="EMBL" id="KKL92905.1"/>
    </source>
</evidence>
<organism evidence="1">
    <name type="scientific">marine sediment metagenome</name>
    <dbReference type="NCBI Taxonomy" id="412755"/>
    <lineage>
        <taxon>unclassified sequences</taxon>
        <taxon>metagenomes</taxon>
        <taxon>ecological metagenomes</taxon>
    </lineage>
</organism>
<name>A0A0F9IGL1_9ZZZZ</name>
<protein>
    <submittedName>
        <fullName evidence="1">Uncharacterized protein</fullName>
    </submittedName>
</protein>
<feature type="non-terminal residue" evidence="1">
    <location>
        <position position="174"/>
    </location>
</feature>
<gene>
    <name evidence="1" type="ORF">LCGC14_1880040</name>
</gene>
<dbReference type="EMBL" id="LAZR01019340">
    <property type="protein sequence ID" value="KKL92905.1"/>
    <property type="molecule type" value="Genomic_DNA"/>
</dbReference>
<proteinExistence type="predicted"/>
<sequence>MRFLIFAISIFAITSTFAKEDDLDDLITYHPYYVPQAKKYSQGHLIENSQIMPGYNAPAKIDIGKELDVFAAATYLFYQPIEKGLVYAQTSDNPTVTIGKFFEMHSSYKSAFKVALGFSTNKDDWAYTAEYTRIHFSKVKKVEQIAINTWIHFATIPEEMTDIRAKWGLKLDTL</sequence>
<reference evidence="1" key="1">
    <citation type="journal article" date="2015" name="Nature">
        <title>Complex archaea that bridge the gap between prokaryotes and eukaryotes.</title>
        <authorList>
            <person name="Spang A."/>
            <person name="Saw J.H."/>
            <person name="Jorgensen S.L."/>
            <person name="Zaremba-Niedzwiedzka K."/>
            <person name="Martijn J."/>
            <person name="Lind A.E."/>
            <person name="van Eijk R."/>
            <person name="Schleper C."/>
            <person name="Guy L."/>
            <person name="Ettema T.J."/>
        </authorList>
    </citation>
    <scope>NUCLEOTIDE SEQUENCE</scope>
</reference>
<accession>A0A0F9IGL1</accession>
<comment type="caution">
    <text evidence="1">The sequence shown here is derived from an EMBL/GenBank/DDBJ whole genome shotgun (WGS) entry which is preliminary data.</text>
</comment>